<proteinExistence type="predicted"/>
<keyword evidence="3" id="KW-1185">Reference proteome</keyword>
<feature type="compositionally biased region" description="Basic and acidic residues" evidence="1">
    <location>
        <begin position="116"/>
        <end position="130"/>
    </location>
</feature>
<evidence type="ECO:0000313" key="3">
    <source>
        <dbReference type="Proteomes" id="UP000735302"/>
    </source>
</evidence>
<protein>
    <submittedName>
        <fullName evidence="2">Uncharacterized protein</fullName>
    </submittedName>
</protein>
<dbReference type="AlphaFoldDB" id="A0AAV3ZH12"/>
<dbReference type="Proteomes" id="UP000735302">
    <property type="component" value="Unassembled WGS sequence"/>
</dbReference>
<name>A0AAV3ZH12_9GAST</name>
<organism evidence="2 3">
    <name type="scientific">Plakobranchus ocellatus</name>
    <dbReference type="NCBI Taxonomy" id="259542"/>
    <lineage>
        <taxon>Eukaryota</taxon>
        <taxon>Metazoa</taxon>
        <taxon>Spiralia</taxon>
        <taxon>Lophotrochozoa</taxon>
        <taxon>Mollusca</taxon>
        <taxon>Gastropoda</taxon>
        <taxon>Heterobranchia</taxon>
        <taxon>Euthyneura</taxon>
        <taxon>Panpulmonata</taxon>
        <taxon>Sacoglossa</taxon>
        <taxon>Placobranchoidea</taxon>
        <taxon>Plakobranchidae</taxon>
        <taxon>Plakobranchus</taxon>
    </lineage>
</organism>
<evidence type="ECO:0000256" key="1">
    <source>
        <dbReference type="SAM" id="MobiDB-lite"/>
    </source>
</evidence>
<comment type="caution">
    <text evidence="2">The sequence shown here is derived from an EMBL/GenBank/DDBJ whole genome shotgun (WGS) entry which is preliminary data.</text>
</comment>
<gene>
    <name evidence="2" type="ORF">PoB_002495600</name>
</gene>
<reference evidence="2 3" key="1">
    <citation type="journal article" date="2021" name="Elife">
        <title>Chloroplast acquisition without the gene transfer in kleptoplastic sea slugs, Plakobranchus ocellatus.</title>
        <authorList>
            <person name="Maeda T."/>
            <person name="Takahashi S."/>
            <person name="Yoshida T."/>
            <person name="Shimamura S."/>
            <person name="Takaki Y."/>
            <person name="Nagai Y."/>
            <person name="Toyoda A."/>
            <person name="Suzuki Y."/>
            <person name="Arimoto A."/>
            <person name="Ishii H."/>
            <person name="Satoh N."/>
            <person name="Nishiyama T."/>
            <person name="Hasebe M."/>
            <person name="Maruyama T."/>
            <person name="Minagawa J."/>
            <person name="Obokata J."/>
            <person name="Shigenobu S."/>
        </authorList>
    </citation>
    <scope>NUCLEOTIDE SEQUENCE [LARGE SCALE GENOMIC DNA]</scope>
</reference>
<evidence type="ECO:0000313" key="2">
    <source>
        <dbReference type="EMBL" id="GFN98450.1"/>
    </source>
</evidence>
<accession>A0AAV3ZH12</accession>
<dbReference type="EMBL" id="BLXT01002860">
    <property type="protein sequence ID" value="GFN98450.1"/>
    <property type="molecule type" value="Genomic_DNA"/>
</dbReference>
<feature type="region of interest" description="Disordered" evidence="1">
    <location>
        <begin position="112"/>
        <end position="136"/>
    </location>
</feature>
<sequence>MFDDRASVYLSNTEDCEATTNSCPSMFDTSKKRKVSSNSKVDVWSHKSAKENGICVWKENTYQLGPCYRFQPSKAKEIAEQVVSDFIPKGTLYSADWARRATLGISDQVQKRLKMQRHDRQEILKYDAPKKQNKNK</sequence>